<dbReference type="PROSITE" id="PS50853">
    <property type="entry name" value="FN3"/>
    <property type="match status" value="1"/>
</dbReference>
<organism evidence="2 3">
    <name type="scientific">Psychroflexus salis</name>
    <dbReference type="NCBI Taxonomy" id="1526574"/>
    <lineage>
        <taxon>Bacteria</taxon>
        <taxon>Pseudomonadati</taxon>
        <taxon>Bacteroidota</taxon>
        <taxon>Flavobacteriia</taxon>
        <taxon>Flavobacteriales</taxon>
        <taxon>Flavobacteriaceae</taxon>
        <taxon>Psychroflexus</taxon>
    </lineage>
</organism>
<feature type="domain" description="Fibronectin type-III" evidence="1">
    <location>
        <begin position="10"/>
        <end position="106"/>
    </location>
</feature>
<evidence type="ECO:0000313" key="3">
    <source>
        <dbReference type="Proteomes" id="UP000599688"/>
    </source>
</evidence>
<accession>A0A917A1M4</accession>
<dbReference type="InterPro" id="IPR011871">
    <property type="entry name" value="Fib_succ_major"/>
</dbReference>
<sequence>MSCDSDESLPVVNTVEVLEVTTNSASSGGEIIDNGGKTITERGVCWSTDNTPTIEDNKTSDGSGLGLYSSNITGLNSSTSYYVRAYATNSDGTSYGSTIHFSTLNGNYESTFTDSRDGQVYKAVEIGSQIWMAENLKYLPSVASPDSSSESVPYHYVYGYDGNSLAAAKNTFNYNNFGVLYNWTAAVGGSNNSSSSNPSGIQGACPNGWHLPSNAEWNQLTDYLGSVFVANLLKEQGVDNWESPNAAINSTGFTALPGGRRRTFGQNYFFGIGTAGHWWTSTSPINNNAEAYSKSLQQNRGDLINFQYNKEAALSIRCVKDE</sequence>
<keyword evidence="3" id="KW-1185">Reference proteome</keyword>
<name>A0A917A1M4_9FLAO</name>
<protein>
    <recommendedName>
        <fullName evidence="1">Fibronectin type-III domain-containing protein</fullName>
    </recommendedName>
</protein>
<dbReference type="Proteomes" id="UP000599688">
    <property type="component" value="Unassembled WGS sequence"/>
</dbReference>
<proteinExistence type="predicted"/>
<dbReference type="Pfam" id="PF09603">
    <property type="entry name" value="Fib_succ_major"/>
    <property type="match status" value="1"/>
</dbReference>
<gene>
    <name evidence="2" type="ORF">GCM10010831_22720</name>
</gene>
<comment type="caution">
    <text evidence="2">The sequence shown here is derived from an EMBL/GenBank/DDBJ whole genome shotgun (WGS) entry which is preliminary data.</text>
</comment>
<dbReference type="EMBL" id="BMGL01000014">
    <property type="protein sequence ID" value="GGE21116.1"/>
    <property type="molecule type" value="Genomic_DNA"/>
</dbReference>
<dbReference type="InterPro" id="IPR003961">
    <property type="entry name" value="FN3_dom"/>
</dbReference>
<reference evidence="2 3" key="1">
    <citation type="journal article" date="2014" name="Int. J. Syst. Evol. Microbiol.">
        <title>Complete genome sequence of Corynebacterium casei LMG S-19264T (=DSM 44701T), isolated from a smear-ripened cheese.</title>
        <authorList>
            <consortium name="US DOE Joint Genome Institute (JGI-PGF)"/>
            <person name="Walter F."/>
            <person name="Albersmeier A."/>
            <person name="Kalinowski J."/>
            <person name="Ruckert C."/>
        </authorList>
    </citation>
    <scope>NUCLEOTIDE SEQUENCE [LARGE SCALE GENOMIC DNA]</scope>
    <source>
        <strain evidence="2 3">CGMCC 1.12925</strain>
    </source>
</reference>
<evidence type="ECO:0000259" key="1">
    <source>
        <dbReference type="PROSITE" id="PS50853"/>
    </source>
</evidence>
<evidence type="ECO:0000313" key="2">
    <source>
        <dbReference type="EMBL" id="GGE21116.1"/>
    </source>
</evidence>
<dbReference type="AlphaFoldDB" id="A0A917A1M4"/>
<dbReference type="NCBIfam" id="TIGR02145">
    <property type="entry name" value="Fib_succ_major"/>
    <property type="match status" value="1"/>
</dbReference>